<proteinExistence type="inferred from homology"/>
<keyword evidence="5 7" id="KW-1133">Transmembrane helix</keyword>
<accession>A0A1H1HUQ8</accession>
<organism evidence="9 10">
    <name type="scientific">Crystallibacter crystallopoietes</name>
    <dbReference type="NCBI Taxonomy" id="37928"/>
    <lineage>
        <taxon>Bacteria</taxon>
        <taxon>Bacillati</taxon>
        <taxon>Actinomycetota</taxon>
        <taxon>Actinomycetes</taxon>
        <taxon>Micrococcales</taxon>
        <taxon>Micrococcaceae</taxon>
        <taxon>Crystallibacter</taxon>
    </lineage>
</organism>
<evidence type="ECO:0000313" key="9">
    <source>
        <dbReference type="EMBL" id="SDR29175.1"/>
    </source>
</evidence>
<evidence type="ECO:0000313" key="10">
    <source>
        <dbReference type="Proteomes" id="UP000181917"/>
    </source>
</evidence>
<dbReference type="CDD" id="cd06261">
    <property type="entry name" value="TM_PBP2"/>
    <property type="match status" value="1"/>
</dbReference>
<dbReference type="GO" id="GO:0005886">
    <property type="term" value="C:plasma membrane"/>
    <property type="evidence" value="ECO:0007669"/>
    <property type="project" value="UniProtKB-SubCell"/>
</dbReference>
<dbReference type="PANTHER" id="PTHR30151">
    <property type="entry name" value="ALKANE SULFONATE ABC TRANSPORTER-RELATED, MEMBRANE SUBUNIT"/>
    <property type="match status" value="1"/>
</dbReference>
<evidence type="ECO:0000256" key="4">
    <source>
        <dbReference type="ARBA" id="ARBA00022692"/>
    </source>
</evidence>
<keyword evidence="2 7" id="KW-0813">Transport</keyword>
<dbReference type="InterPro" id="IPR035906">
    <property type="entry name" value="MetI-like_sf"/>
</dbReference>
<reference evidence="9 10" key="1">
    <citation type="submission" date="2016-10" db="EMBL/GenBank/DDBJ databases">
        <authorList>
            <person name="de Groot N.N."/>
        </authorList>
    </citation>
    <scope>NUCLEOTIDE SEQUENCE [LARGE SCALE GENOMIC DNA]</scope>
    <source>
        <strain evidence="9 10">DSM 20117</strain>
    </source>
</reference>
<dbReference type="SUPFAM" id="SSF161098">
    <property type="entry name" value="MetI-like"/>
    <property type="match status" value="1"/>
</dbReference>
<evidence type="ECO:0000256" key="1">
    <source>
        <dbReference type="ARBA" id="ARBA00004651"/>
    </source>
</evidence>
<dbReference type="Pfam" id="PF00528">
    <property type="entry name" value="BPD_transp_1"/>
    <property type="match status" value="1"/>
</dbReference>
<evidence type="ECO:0000256" key="5">
    <source>
        <dbReference type="ARBA" id="ARBA00022989"/>
    </source>
</evidence>
<feature type="transmembrane region" description="Helical" evidence="7">
    <location>
        <begin position="79"/>
        <end position="101"/>
    </location>
</feature>
<evidence type="ECO:0000256" key="6">
    <source>
        <dbReference type="ARBA" id="ARBA00023136"/>
    </source>
</evidence>
<dbReference type="AlphaFoldDB" id="A0A1H1HUQ8"/>
<keyword evidence="6 7" id="KW-0472">Membrane</keyword>
<evidence type="ECO:0000259" key="8">
    <source>
        <dbReference type="PROSITE" id="PS50928"/>
    </source>
</evidence>
<feature type="domain" description="ABC transmembrane type-1" evidence="8">
    <location>
        <begin position="75"/>
        <end position="255"/>
    </location>
</feature>
<gene>
    <name evidence="9" type="ORF">SAMN04489742_4676</name>
</gene>
<keyword evidence="10" id="KW-1185">Reference proteome</keyword>
<comment type="subcellular location">
    <subcellularLocation>
        <location evidence="1 7">Cell membrane</location>
        <topology evidence="1 7">Multi-pass membrane protein</topology>
    </subcellularLocation>
</comment>
<feature type="transmembrane region" description="Helical" evidence="7">
    <location>
        <begin position="113"/>
        <end position="135"/>
    </location>
</feature>
<dbReference type="PROSITE" id="PS50928">
    <property type="entry name" value="ABC_TM1"/>
    <property type="match status" value="1"/>
</dbReference>
<dbReference type="Proteomes" id="UP000181917">
    <property type="component" value="Unassembled WGS sequence"/>
</dbReference>
<dbReference type="STRING" id="37928.SAMN04489742_4676"/>
<sequence>MRTTVTLPSFPRTTGASRTKSSAAVTDNLWRAAVMVALLAVWAALSAMSDLVASPAASFTALVDLFADGSIYRHLNATLQAVAIGFLIAAAVGFPLGYAIGRSKFLGAVFDPIVAGAFAIPRVIFFPILLQIFGVGVGAQSAMAALAAVFPIMVSTTAGVRAINPLLPKLARSLSLSPLQTVAKIYVPAMAPSLMVGIRIGFSIAFINVIIAEFFAARAGLGLLTLRAYGQLDLPAMYGIIVLLALIALVGNLVLWAAERRLSRNA</sequence>
<evidence type="ECO:0000256" key="2">
    <source>
        <dbReference type="ARBA" id="ARBA00022448"/>
    </source>
</evidence>
<feature type="transmembrane region" description="Helical" evidence="7">
    <location>
        <begin position="142"/>
        <end position="163"/>
    </location>
</feature>
<dbReference type="EMBL" id="FNKH01000003">
    <property type="protein sequence ID" value="SDR29175.1"/>
    <property type="molecule type" value="Genomic_DNA"/>
</dbReference>
<keyword evidence="3" id="KW-1003">Cell membrane</keyword>
<dbReference type="RefSeq" id="WP_074703482.1">
    <property type="nucleotide sequence ID" value="NZ_CP018865.1"/>
</dbReference>
<dbReference type="KEGG" id="acry:AC20117_22740"/>
<dbReference type="GO" id="GO:0055085">
    <property type="term" value="P:transmembrane transport"/>
    <property type="evidence" value="ECO:0007669"/>
    <property type="project" value="InterPro"/>
</dbReference>
<evidence type="ECO:0000256" key="3">
    <source>
        <dbReference type="ARBA" id="ARBA00022475"/>
    </source>
</evidence>
<protein>
    <submittedName>
        <fullName evidence="9">NitT/TauT family transport system permease protein</fullName>
    </submittedName>
</protein>
<dbReference type="PANTHER" id="PTHR30151:SF0">
    <property type="entry name" value="ABC TRANSPORTER PERMEASE PROTEIN MJ0413-RELATED"/>
    <property type="match status" value="1"/>
</dbReference>
<keyword evidence="4 7" id="KW-0812">Transmembrane</keyword>
<feature type="transmembrane region" description="Helical" evidence="7">
    <location>
        <begin position="236"/>
        <end position="258"/>
    </location>
</feature>
<feature type="transmembrane region" description="Helical" evidence="7">
    <location>
        <begin position="28"/>
        <end position="45"/>
    </location>
</feature>
<dbReference type="InterPro" id="IPR000515">
    <property type="entry name" value="MetI-like"/>
</dbReference>
<comment type="similarity">
    <text evidence="7">Belongs to the binding-protein-dependent transport system permease family.</text>
</comment>
<name>A0A1H1HUQ8_9MICC</name>
<dbReference type="Gene3D" id="1.10.3720.10">
    <property type="entry name" value="MetI-like"/>
    <property type="match status" value="1"/>
</dbReference>
<evidence type="ECO:0000256" key="7">
    <source>
        <dbReference type="RuleBase" id="RU363032"/>
    </source>
</evidence>